<keyword evidence="3" id="KW-1185">Reference proteome</keyword>
<evidence type="ECO:0008006" key="4">
    <source>
        <dbReference type="Google" id="ProtNLM"/>
    </source>
</evidence>
<feature type="transmembrane region" description="Helical" evidence="1">
    <location>
        <begin position="70"/>
        <end position="90"/>
    </location>
</feature>
<keyword evidence="1" id="KW-0472">Membrane</keyword>
<name>A0ABV4ZH74_9ACTN</name>
<sequence length="91" mass="9288">MHRTTHQTPAPAMDQRGARWTLVLFAVTGALALLASPFTALYGLLLGAGGLVATGLLARRHDSTGTTAATVVFAGLLAGSLPYLLAGAFLP</sequence>
<dbReference type="RefSeq" id="WP_375061505.1">
    <property type="nucleotide sequence ID" value="NZ_JBHGBT010000002.1"/>
</dbReference>
<keyword evidence="1" id="KW-0812">Transmembrane</keyword>
<evidence type="ECO:0000313" key="2">
    <source>
        <dbReference type="EMBL" id="MFB4193473.1"/>
    </source>
</evidence>
<organism evidence="2 3">
    <name type="scientific">Streptomyces carpaticus</name>
    <dbReference type="NCBI Taxonomy" id="285558"/>
    <lineage>
        <taxon>Bacteria</taxon>
        <taxon>Bacillati</taxon>
        <taxon>Actinomycetota</taxon>
        <taxon>Actinomycetes</taxon>
        <taxon>Kitasatosporales</taxon>
        <taxon>Streptomycetaceae</taxon>
        <taxon>Streptomyces</taxon>
    </lineage>
</organism>
<keyword evidence="1" id="KW-1133">Transmembrane helix</keyword>
<accession>A0ABV4ZH74</accession>
<dbReference type="Proteomes" id="UP001577267">
    <property type="component" value="Unassembled WGS sequence"/>
</dbReference>
<protein>
    <recommendedName>
        <fullName evidence="4">DUF4190 domain-containing protein</fullName>
    </recommendedName>
</protein>
<dbReference type="EMBL" id="JBHGBT010000002">
    <property type="protein sequence ID" value="MFB4193473.1"/>
    <property type="molecule type" value="Genomic_DNA"/>
</dbReference>
<proteinExistence type="predicted"/>
<evidence type="ECO:0000256" key="1">
    <source>
        <dbReference type="SAM" id="Phobius"/>
    </source>
</evidence>
<feature type="transmembrane region" description="Helical" evidence="1">
    <location>
        <begin position="20"/>
        <end position="35"/>
    </location>
</feature>
<evidence type="ECO:0000313" key="3">
    <source>
        <dbReference type="Proteomes" id="UP001577267"/>
    </source>
</evidence>
<gene>
    <name evidence="2" type="ORF">ACE11A_03760</name>
</gene>
<reference evidence="2 3" key="1">
    <citation type="submission" date="2024-09" db="EMBL/GenBank/DDBJ databases">
        <title>Draft genome sequence of multifaceted antimicrobials producing Streptomyces sp. strain FH1.</title>
        <authorList>
            <person name="Hassan F."/>
            <person name="Ali H."/>
            <person name="Hassan N."/>
            <person name="Nawaz A."/>
        </authorList>
    </citation>
    <scope>NUCLEOTIDE SEQUENCE [LARGE SCALE GENOMIC DNA]</scope>
    <source>
        <strain evidence="2 3">FH1</strain>
    </source>
</reference>
<comment type="caution">
    <text evidence="2">The sequence shown here is derived from an EMBL/GenBank/DDBJ whole genome shotgun (WGS) entry which is preliminary data.</text>
</comment>